<accession>A0A974NJ81</accession>
<sequence length="52" mass="6153">MIAEQLLTRIEEYRERMIHLAGHSSMRDSRVVEVSAELDTLIIQYIHLTKKQ</sequence>
<dbReference type="Gene3D" id="4.10.280.10">
    <property type="entry name" value="Helix-loop-helix DNA-binding domain"/>
    <property type="match status" value="1"/>
</dbReference>
<dbReference type="InterPro" id="IPR036638">
    <property type="entry name" value="HLH_DNA-bd_sf"/>
</dbReference>
<keyword evidence="2" id="KW-1185">Reference proteome</keyword>
<dbReference type="SUPFAM" id="SSF140500">
    <property type="entry name" value="BAS1536-like"/>
    <property type="match status" value="1"/>
</dbReference>
<evidence type="ECO:0000313" key="2">
    <source>
        <dbReference type="Proteomes" id="UP000595254"/>
    </source>
</evidence>
<gene>
    <name evidence="1" type="ORF">I6J18_13465</name>
</gene>
<protein>
    <submittedName>
        <fullName evidence="1">Aspartyl-phosphate phosphatase Spo0E family protein</fullName>
    </submittedName>
</protein>
<dbReference type="InterPro" id="IPR018540">
    <property type="entry name" value="Spo0E-like"/>
</dbReference>
<dbReference type="InterPro" id="IPR037208">
    <property type="entry name" value="Spo0E-like_sf"/>
</dbReference>
<organism evidence="1 2">
    <name type="scientific">Peribacillus psychrosaccharolyticus</name>
    <name type="common">Bacillus psychrosaccharolyticus</name>
    <dbReference type="NCBI Taxonomy" id="1407"/>
    <lineage>
        <taxon>Bacteria</taxon>
        <taxon>Bacillati</taxon>
        <taxon>Bacillota</taxon>
        <taxon>Bacilli</taxon>
        <taxon>Bacillales</taxon>
        <taxon>Bacillaceae</taxon>
        <taxon>Peribacillus</taxon>
    </lineage>
</organism>
<dbReference type="Proteomes" id="UP000595254">
    <property type="component" value="Chromosome"/>
</dbReference>
<dbReference type="GO" id="GO:0043937">
    <property type="term" value="P:regulation of sporulation"/>
    <property type="evidence" value="ECO:0007669"/>
    <property type="project" value="InterPro"/>
</dbReference>
<dbReference type="EMBL" id="CP068053">
    <property type="protein sequence ID" value="QQS98723.1"/>
    <property type="molecule type" value="Genomic_DNA"/>
</dbReference>
<proteinExistence type="predicted"/>
<dbReference type="RefSeq" id="WP_081705018.1">
    <property type="nucleotide sequence ID" value="NZ_CP068053.1"/>
</dbReference>
<dbReference type="AlphaFoldDB" id="A0A974NJ81"/>
<dbReference type="GO" id="GO:0046983">
    <property type="term" value="F:protein dimerization activity"/>
    <property type="evidence" value="ECO:0007669"/>
    <property type="project" value="InterPro"/>
</dbReference>
<name>A0A974NJ81_PERPY</name>
<evidence type="ECO:0000313" key="1">
    <source>
        <dbReference type="EMBL" id="QQS98723.1"/>
    </source>
</evidence>
<dbReference type="Pfam" id="PF09388">
    <property type="entry name" value="SpoOE-like"/>
    <property type="match status" value="1"/>
</dbReference>
<dbReference type="KEGG" id="ppsr:I6J18_13465"/>
<reference evidence="1 2" key="1">
    <citation type="submission" date="2021-01" db="EMBL/GenBank/DDBJ databases">
        <title>FDA dAtabase for Regulatory Grade micrObial Sequences (FDA-ARGOS): Supporting development and validation of Infectious Disease Dx tests.</title>
        <authorList>
            <person name="Nelson B."/>
            <person name="Plummer A."/>
            <person name="Tallon L."/>
            <person name="Sadzewicz L."/>
            <person name="Zhao X."/>
            <person name="Boylan J."/>
            <person name="Ott S."/>
            <person name="Bowen H."/>
            <person name="Vavikolanu K."/>
            <person name="Mehta A."/>
            <person name="Aluvathingal J."/>
            <person name="Nadendla S."/>
            <person name="Myers T."/>
            <person name="Yan Y."/>
            <person name="Sichtig H."/>
        </authorList>
    </citation>
    <scope>NUCLEOTIDE SEQUENCE [LARGE SCALE GENOMIC DNA]</scope>
    <source>
        <strain evidence="1 2">FDAARGOS_1161</strain>
    </source>
</reference>